<dbReference type="RefSeq" id="WP_369205263.1">
    <property type="nucleotide sequence ID" value="NZ_JBFNXQ010000020.1"/>
</dbReference>
<evidence type="ECO:0000256" key="2">
    <source>
        <dbReference type="ARBA" id="ARBA00022801"/>
    </source>
</evidence>
<dbReference type="Gene3D" id="2.115.10.20">
    <property type="entry name" value="Glycosyl hydrolase domain, family 43"/>
    <property type="match status" value="1"/>
</dbReference>
<reference evidence="5 6" key="1">
    <citation type="submission" date="2024-06" db="EMBL/GenBank/DDBJ databases">
        <title>Draft genome sequence of Geodermatophilus badlandi, a novel member of the Geodermatophilaceae isolated from badland sedimentary rocks in the Red desert, Wyoming, USA.</title>
        <authorList>
            <person name="Ben Tekaya S."/>
            <person name="Nouioui I."/>
            <person name="Flores G.M."/>
            <person name="Shaal M.N."/>
            <person name="Bredoire F."/>
            <person name="Basile F."/>
            <person name="Van Diepen L."/>
            <person name="Ward N.L."/>
        </authorList>
    </citation>
    <scope>NUCLEOTIDE SEQUENCE [LARGE SCALE GENOMIC DNA]</scope>
    <source>
        <strain evidence="5 6">WL48A</strain>
    </source>
</reference>
<evidence type="ECO:0000313" key="6">
    <source>
        <dbReference type="Proteomes" id="UP001560045"/>
    </source>
</evidence>
<evidence type="ECO:0000313" key="5">
    <source>
        <dbReference type="EMBL" id="MEX5718425.1"/>
    </source>
</evidence>
<proteinExistence type="inferred from homology"/>
<dbReference type="InterPro" id="IPR006710">
    <property type="entry name" value="Glyco_hydro_43"/>
</dbReference>
<organism evidence="5 6">
    <name type="scientific">Geodermatophilus maliterrae</name>
    <dbReference type="NCBI Taxonomy" id="3162531"/>
    <lineage>
        <taxon>Bacteria</taxon>
        <taxon>Bacillati</taxon>
        <taxon>Actinomycetota</taxon>
        <taxon>Actinomycetes</taxon>
        <taxon>Geodermatophilales</taxon>
        <taxon>Geodermatophilaceae</taxon>
        <taxon>Geodermatophilus</taxon>
    </lineage>
</organism>
<name>A0ABV3XCX4_9ACTN</name>
<dbReference type="InterPro" id="IPR023296">
    <property type="entry name" value="Glyco_hydro_beta-prop_sf"/>
</dbReference>
<evidence type="ECO:0000256" key="3">
    <source>
        <dbReference type="ARBA" id="ARBA00023295"/>
    </source>
</evidence>
<evidence type="ECO:0000256" key="4">
    <source>
        <dbReference type="RuleBase" id="RU361187"/>
    </source>
</evidence>
<gene>
    <name evidence="5" type="ORF">ABQ292_08610</name>
</gene>
<keyword evidence="2 4" id="KW-0378">Hydrolase</keyword>
<keyword evidence="3 4" id="KW-0326">Glycosidase</keyword>
<protein>
    <submittedName>
        <fullName evidence="5">Family 43 glycosylhydrolase</fullName>
    </submittedName>
</protein>
<accession>A0ABV3XCX4</accession>
<comment type="caution">
    <text evidence="5">The sequence shown here is derived from an EMBL/GenBank/DDBJ whole genome shotgun (WGS) entry which is preliminary data.</text>
</comment>
<dbReference type="SUPFAM" id="SSF75005">
    <property type="entry name" value="Arabinanase/levansucrase/invertase"/>
    <property type="match status" value="1"/>
</dbReference>
<dbReference type="Proteomes" id="UP001560045">
    <property type="component" value="Unassembled WGS sequence"/>
</dbReference>
<comment type="similarity">
    <text evidence="1 4">Belongs to the glycosyl hydrolase 43 family.</text>
</comment>
<sequence length="391" mass="44005">MRVVADHCANTTDSKLAKQRIDQLMSCHLLESMPMRADREHDFAGLRIDDFYRPIIPHPAPDVTDQGDPYLLTVPRSCASSYSYYLYHTDVSREGDRIAVYGSHDLRQFQYLGKALQADAPMSEHWAPCVVYDASARRYNMFYSRSTPHQSNADIGQRLRRAVADRPEGPFIDQGEMPLELETDFAIDADVYRRHEQQSGRSAHFLAYVVEFWNETRVGVGIVEVKLSPDLARPVSAPRVLVKPSLDVQMYERDRSMPWQIGKRDWAGGETVDWHCIEAPIGGLVSPAGSPYYLNSYGSYKDESYAVGAIREEADGSLTDLAVQGHAVLRSGMLPGISSAGHPSMVTPNLLVSHGRFSPDGERQAFFVPLLWDDEDRPFCPNRDQLAHMLQ</sequence>
<evidence type="ECO:0000256" key="1">
    <source>
        <dbReference type="ARBA" id="ARBA00009865"/>
    </source>
</evidence>
<dbReference type="EMBL" id="JBFNXQ010000020">
    <property type="protein sequence ID" value="MEX5718425.1"/>
    <property type="molecule type" value="Genomic_DNA"/>
</dbReference>
<keyword evidence="6" id="KW-1185">Reference proteome</keyword>
<dbReference type="Pfam" id="PF04616">
    <property type="entry name" value="Glyco_hydro_43"/>
    <property type="match status" value="1"/>
</dbReference>